<feature type="compositionally biased region" description="Low complexity" evidence="1">
    <location>
        <begin position="39"/>
        <end position="50"/>
    </location>
</feature>
<dbReference type="EMBL" id="FOZG01000001">
    <property type="protein sequence ID" value="SFR83984.1"/>
    <property type="molecule type" value="Genomic_DNA"/>
</dbReference>
<protein>
    <submittedName>
        <fullName evidence="2">Uncharacterized protein</fullName>
    </submittedName>
</protein>
<dbReference type="STRING" id="1166337.SAMN05192580_1077"/>
<accession>A0A1I6JYE5</accession>
<dbReference type="AlphaFoldDB" id="A0A1I6JYE5"/>
<gene>
    <name evidence="2" type="ORF">SAMN05192580_1077</name>
</gene>
<evidence type="ECO:0000256" key="1">
    <source>
        <dbReference type="SAM" id="MobiDB-lite"/>
    </source>
</evidence>
<evidence type="ECO:0000313" key="3">
    <source>
        <dbReference type="Proteomes" id="UP000198824"/>
    </source>
</evidence>
<proteinExistence type="predicted"/>
<organism evidence="2 3">
    <name type="scientific">Sphingomonas jatrophae</name>
    <dbReference type="NCBI Taxonomy" id="1166337"/>
    <lineage>
        <taxon>Bacteria</taxon>
        <taxon>Pseudomonadati</taxon>
        <taxon>Pseudomonadota</taxon>
        <taxon>Alphaproteobacteria</taxon>
        <taxon>Sphingomonadales</taxon>
        <taxon>Sphingomonadaceae</taxon>
        <taxon>Sphingomonas</taxon>
    </lineage>
</organism>
<dbReference type="Proteomes" id="UP000198824">
    <property type="component" value="Unassembled WGS sequence"/>
</dbReference>
<keyword evidence="3" id="KW-1185">Reference proteome</keyword>
<reference evidence="2 3" key="1">
    <citation type="submission" date="2016-10" db="EMBL/GenBank/DDBJ databases">
        <authorList>
            <person name="de Groot N.N."/>
        </authorList>
    </citation>
    <scope>NUCLEOTIDE SEQUENCE [LARGE SCALE GENOMIC DNA]</scope>
    <source>
        <strain evidence="2 3">S5-249</strain>
    </source>
</reference>
<feature type="compositionally biased region" description="Basic and acidic residues" evidence="1">
    <location>
        <begin position="11"/>
        <end position="22"/>
    </location>
</feature>
<feature type="region of interest" description="Disordered" evidence="1">
    <location>
        <begin position="1"/>
        <end position="50"/>
    </location>
</feature>
<name>A0A1I6JYE5_9SPHN</name>
<evidence type="ECO:0000313" key="2">
    <source>
        <dbReference type="EMBL" id="SFR83984.1"/>
    </source>
</evidence>
<sequence length="50" mass="5014">MPAPTQPDQAEGERNDEPRPDKGSNQGVSTEEPAEGGDDVPAGAAGAPRG</sequence>